<evidence type="ECO:0000313" key="4">
    <source>
        <dbReference type="Proteomes" id="UP000444185"/>
    </source>
</evidence>
<dbReference type="InterPro" id="IPR011055">
    <property type="entry name" value="Dup_hybrid_motif"/>
</dbReference>
<dbReference type="EMBL" id="WTYF01000004">
    <property type="protein sequence ID" value="MXO51857.1"/>
    <property type="molecule type" value="Genomic_DNA"/>
</dbReference>
<name>A0A844Y354_9SPHN</name>
<organism evidence="3 4">
    <name type="scientific">Qipengyuania gaetbuli</name>
    <dbReference type="NCBI Taxonomy" id="266952"/>
    <lineage>
        <taxon>Bacteria</taxon>
        <taxon>Pseudomonadati</taxon>
        <taxon>Pseudomonadota</taxon>
        <taxon>Alphaproteobacteria</taxon>
        <taxon>Sphingomonadales</taxon>
        <taxon>Erythrobacteraceae</taxon>
        <taxon>Qipengyuania</taxon>
    </lineage>
</organism>
<dbReference type="GO" id="GO:0004222">
    <property type="term" value="F:metalloendopeptidase activity"/>
    <property type="evidence" value="ECO:0007669"/>
    <property type="project" value="TreeGrafter"/>
</dbReference>
<evidence type="ECO:0000259" key="2">
    <source>
        <dbReference type="Pfam" id="PF01551"/>
    </source>
</evidence>
<dbReference type="Proteomes" id="UP000444185">
    <property type="component" value="Unassembled WGS sequence"/>
</dbReference>
<dbReference type="FunFam" id="2.70.70.10:FF:000019">
    <property type="entry name" value="M23 family peptidase"/>
    <property type="match status" value="1"/>
</dbReference>
<protein>
    <submittedName>
        <fullName evidence="3">Peptidoglycan DD-metalloendopeptidase family protein</fullName>
    </submittedName>
</protein>
<keyword evidence="4" id="KW-1185">Reference proteome</keyword>
<evidence type="ECO:0000313" key="3">
    <source>
        <dbReference type="EMBL" id="MXO51857.1"/>
    </source>
</evidence>
<dbReference type="Gene3D" id="2.70.70.10">
    <property type="entry name" value="Glucose Permease (Domain IIA)"/>
    <property type="match status" value="1"/>
</dbReference>
<feature type="chain" id="PRO_5032378531" evidence="1">
    <location>
        <begin position="22"/>
        <end position="291"/>
    </location>
</feature>
<keyword evidence="1" id="KW-0732">Signal</keyword>
<dbReference type="InterPro" id="IPR016047">
    <property type="entry name" value="M23ase_b-sheet_dom"/>
</dbReference>
<feature type="signal peptide" evidence="1">
    <location>
        <begin position="1"/>
        <end position="21"/>
    </location>
</feature>
<dbReference type="InterPro" id="IPR050570">
    <property type="entry name" value="Cell_wall_metabolism_enzyme"/>
</dbReference>
<comment type="caution">
    <text evidence="3">The sequence shown here is derived from an EMBL/GenBank/DDBJ whole genome shotgun (WGS) entry which is preliminary data.</text>
</comment>
<dbReference type="PANTHER" id="PTHR21666:SF285">
    <property type="entry name" value="M23 FAMILY METALLOPEPTIDASE"/>
    <property type="match status" value="1"/>
</dbReference>
<dbReference type="PANTHER" id="PTHR21666">
    <property type="entry name" value="PEPTIDASE-RELATED"/>
    <property type="match status" value="1"/>
</dbReference>
<sequence>MNLARVAPLLTLLAIASAAQAEPAPAQPSDAAPLAQPVAADFAIRGELEQGGWIRGRLPAGTVAAALGSTPLAFDESGNFFAAFDRDQDGSLRLSATRQDGQVVARDLSVKPRDWNIERVNAPLRPGRSSEAFMERRRPELEAIWAAREKDTQSEGWRQDFIWPARGRISGRFGSQRIYQGQPGSYHSGLDIAGGDGTTYVAPAAGTVVLSVRGFSLEGNLLIIDHGQGLNSAFLHSSELFVKEGDRVEQGQPLGRIGASGRATGPHLHWSLKWRDARLDPLLFLPSMSGE</sequence>
<reference evidence="3 4" key="1">
    <citation type="submission" date="2019-12" db="EMBL/GenBank/DDBJ databases">
        <title>Genomic-based taxomic classification of the family Erythrobacteraceae.</title>
        <authorList>
            <person name="Xu L."/>
        </authorList>
    </citation>
    <scope>NUCLEOTIDE SEQUENCE [LARGE SCALE GENOMIC DNA]</scope>
    <source>
        <strain evidence="3 4">DSM 16225</strain>
    </source>
</reference>
<dbReference type="Pfam" id="PF01551">
    <property type="entry name" value="Peptidase_M23"/>
    <property type="match status" value="1"/>
</dbReference>
<gene>
    <name evidence="3" type="ORF">GRI42_11150</name>
</gene>
<accession>A0A844Y354</accession>
<evidence type="ECO:0000256" key="1">
    <source>
        <dbReference type="SAM" id="SignalP"/>
    </source>
</evidence>
<dbReference type="RefSeq" id="WP_160608553.1">
    <property type="nucleotide sequence ID" value="NZ_WTYF01000004.1"/>
</dbReference>
<dbReference type="AlphaFoldDB" id="A0A844Y354"/>
<proteinExistence type="predicted"/>
<dbReference type="OrthoDB" id="9815245at2"/>
<dbReference type="CDD" id="cd12797">
    <property type="entry name" value="M23_peptidase"/>
    <property type="match status" value="1"/>
</dbReference>
<feature type="domain" description="M23ase beta-sheet core" evidence="2">
    <location>
        <begin position="186"/>
        <end position="281"/>
    </location>
</feature>
<dbReference type="SUPFAM" id="SSF51261">
    <property type="entry name" value="Duplicated hybrid motif"/>
    <property type="match status" value="1"/>
</dbReference>